<proteinExistence type="predicted"/>
<dbReference type="OrthoDB" id="1562946at2759"/>
<sequence>MDSKLKSVRAGHKGAVTKLLVKFDELKSKTDTEVDEVKALDDAVTQKQKTLIDLNNRLLEQTSEENLEQEITDSDEYMYELDCKIRQIRKFIKSFETNTIISHDTVGPSTSRLNPDAYHFTPEARVDMNRCAIDSMNQQYSINAPAVHTRPSENVMFQVPTTGINQAVEGCVKRTTGINQVVKGCVKRTTGINQAVEGCVKKTTGINQVVKGCVKRTTGINQVVKDCVKRTTGINQAVEGCVKKTTGINQAVKGCVKRTTDTGNGSMAEENVRIEESLKVKIGEAKNLPSNSLSGTGKSTYCVIRLDHEEIYRTSTVEKSLNPFYGEEFTGEIPKKFRYLSVQLYEASQNKSKVIGKTTLRRQELYKYHGKEHWFPLVPVDANNEVQGKVHLEIKFDEYLNGESENYTSQGLSVRVLECSDLPVTNGGCNPYAMVTLTYSKSRNKADIRRTTVKKKTTCPQFNECFQFVLGSKGQNSDRQTYYIEDEFNIDLGVSIWHDDTRMSREVFGKIFPGSFLGEVKMPLKDLTSGTVHNAWYCLRRRESWKPHQYDLGSLRLKISYTSDHVFPPEYYDELRELLLQSPDIEPITSSAAYILSEVVDHRQDAAQPLMKIFLHHNRLVPFIRSLAKYEIDRTADPHTLFRGNTLVTKLIDELMKLTGLPYLQETIKATIDQICIEHKSCEIDPTRLKEGESLEENMDSLKCYVQRIFQGIISSSLLCPTNMCEVFYALKDIAHQYFKDSSEVRYQAVSGFVFLRFFAPAILGPKLFDLRNDTQDSIVNRTLTLISKAIQGLGNLVSSKTLSYGLKEDYMVPLFQYLSQPSHIEAVRMYLDIISSAARARTQNVSGEAPIIIKEGTLIKRAQGRKRILKVKNFKRRHFCLTNQKLSYSKNRGDNPLYEIPIEDILAVETLQEESFKMKYMFQVIQPERALYIQANNCVEEKEWLAILTKVCNRNKNRLKTFHPAAYINGHWLCCKKIESSCEGCTPVSGGLHATDIQVSIDSDREVEKIHSQFLANREKLEAMQAVMDRKDACADQEVYTGEDNYQQPYIEDTKTCFVTLNEVLKCVISLEQEHMQYRKNKQRNTVIGSIDAPFGDESVVSYQENSRL</sequence>
<keyword evidence="2" id="KW-0479">Metal-binding</keyword>
<dbReference type="InterPro" id="IPR001936">
    <property type="entry name" value="RasGAP_dom"/>
</dbReference>
<dbReference type="PROSITE" id="PS50018">
    <property type="entry name" value="RAS_GTPASE_ACTIV_2"/>
    <property type="match status" value="1"/>
</dbReference>
<dbReference type="PROSITE" id="PS50003">
    <property type="entry name" value="PH_DOMAIN"/>
    <property type="match status" value="1"/>
</dbReference>
<dbReference type="Pfam" id="PF00616">
    <property type="entry name" value="RasGAP"/>
    <property type="match status" value="2"/>
</dbReference>
<dbReference type="InterPro" id="IPR001562">
    <property type="entry name" value="Znf_Btk_motif"/>
</dbReference>
<dbReference type="GO" id="GO:0008270">
    <property type="term" value="F:zinc ion binding"/>
    <property type="evidence" value="ECO:0007669"/>
    <property type="project" value="UniProtKB-KW"/>
</dbReference>
<keyword evidence="11" id="KW-1185">Reference proteome</keyword>
<dbReference type="InterPro" id="IPR023152">
    <property type="entry name" value="RasGAP_CS"/>
</dbReference>
<dbReference type="Gene3D" id="2.30.29.30">
    <property type="entry name" value="Pleckstrin-homology domain (PH domain)/Phosphotyrosine-binding domain (PTB)"/>
    <property type="match status" value="1"/>
</dbReference>
<evidence type="ECO:0000256" key="1">
    <source>
        <dbReference type="ARBA" id="ARBA00022468"/>
    </source>
</evidence>
<dbReference type="PANTHER" id="PTHR10194">
    <property type="entry name" value="RAS GTPASE-ACTIVATING PROTEINS"/>
    <property type="match status" value="1"/>
</dbReference>
<dbReference type="CDD" id="cd05128">
    <property type="entry name" value="RasGAP_GAP1_like"/>
    <property type="match status" value="1"/>
</dbReference>
<keyword evidence="1" id="KW-0343">GTPase activation</keyword>
<gene>
    <name evidence="10" type="ORF">MEDL_39108</name>
</gene>
<evidence type="ECO:0000256" key="6">
    <source>
        <dbReference type="PROSITE-ProRule" id="PRU00432"/>
    </source>
</evidence>
<dbReference type="InterPro" id="IPR011993">
    <property type="entry name" value="PH-like_dom_sf"/>
</dbReference>
<protein>
    <submittedName>
        <fullName evidence="10">RASA3</fullName>
    </submittedName>
</protein>
<feature type="domain" description="Ras-GAP" evidence="9">
    <location>
        <begin position="602"/>
        <end position="796"/>
    </location>
</feature>
<dbReference type="Gene3D" id="2.60.40.150">
    <property type="entry name" value="C2 domain"/>
    <property type="match status" value="2"/>
</dbReference>
<dbReference type="SMART" id="SM00323">
    <property type="entry name" value="RasGAP"/>
    <property type="match status" value="1"/>
</dbReference>
<dbReference type="InterPro" id="IPR039360">
    <property type="entry name" value="Ras_GTPase"/>
</dbReference>
<evidence type="ECO:0000256" key="4">
    <source>
        <dbReference type="ARBA" id="ARBA00022771"/>
    </source>
</evidence>
<keyword evidence="5" id="KW-0862">Zinc</keyword>
<dbReference type="GO" id="GO:0035556">
    <property type="term" value="P:intracellular signal transduction"/>
    <property type="evidence" value="ECO:0007669"/>
    <property type="project" value="InterPro"/>
</dbReference>
<name>A0A8S3T5W8_MYTED</name>
<dbReference type="InterPro" id="IPR008936">
    <property type="entry name" value="Rho_GTPase_activation_prot"/>
</dbReference>
<keyword evidence="4 6" id="KW-0863">Zinc-finger</keyword>
<evidence type="ECO:0000256" key="5">
    <source>
        <dbReference type="ARBA" id="ARBA00022833"/>
    </source>
</evidence>
<evidence type="ECO:0000259" key="8">
    <source>
        <dbReference type="PROSITE" id="PS50004"/>
    </source>
</evidence>
<reference evidence="10" key="1">
    <citation type="submission" date="2021-03" db="EMBL/GenBank/DDBJ databases">
        <authorList>
            <person name="Bekaert M."/>
        </authorList>
    </citation>
    <scope>NUCLEOTIDE SEQUENCE</scope>
</reference>
<dbReference type="Pfam" id="PF00168">
    <property type="entry name" value="C2"/>
    <property type="match status" value="2"/>
</dbReference>
<keyword evidence="3" id="KW-0677">Repeat</keyword>
<dbReference type="SUPFAM" id="SSF50729">
    <property type="entry name" value="PH domain-like"/>
    <property type="match status" value="1"/>
</dbReference>
<dbReference type="PROSITE" id="PS00509">
    <property type="entry name" value="RAS_GTPASE_ACTIV_1"/>
    <property type="match status" value="1"/>
</dbReference>
<evidence type="ECO:0000256" key="2">
    <source>
        <dbReference type="ARBA" id="ARBA00022723"/>
    </source>
</evidence>
<dbReference type="PROSITE" id="PS50004">
    <property type="entry name" value="C2"/>
    <property type="match status" value="2"/>
</dbReference>
<dbReference type="Proteomes" id="UP000683360">
    <property type="component" value="Unassembled WGS sequence"/>
</dbReference>
<dbReference type="InterPro" id="IPR035892">
    <property type="entry name" value="C2_domain_sf"/>
</dbReference>
<dbReference type="Gene3D" id="1.10.506.10">
    <property type="entry name" value="GTPase Activation - p120gap, domain 1"/>
    <property type="match status" value="1"/>
</dbReference>
<dbReference type="InterPro" id="IPR000008">
    <property type="entry name" value="C2_dom"/>
</dbReference>
<evidence type="ECO:0000259" key="7">
    <source>
        <dbReference type="PROSITE" id="PS50003"/>
    </source>
</evidence>
<evidence type="ECO:0000313" key="11">
    <source>
        <dbReference type="Proteomes" id="UP000683360"/>
    </source>
</evidence>
<dbReference type="Pfam" id="PF00169">
    <property type="entry name" value="PH"/>
    <property type="match status" value="1"/>
</dbReference>
<comment type="caution">
    <text evidence="10">The sequence shown here is derived from an EMBL/GenBank/DDBJ whole genome shotgun (WGS) entry which is preliminary data.</text>
</comment>
<evidence type="ECO:0000256" key="3">
    <source>
        <dbReference type="ARBA" id="ARBA00022737"/>
    </source>
</evidence>
<evidence type="ECO:0000313" key="10">
    <source>
        <dbReference type="EMBL" id="CAG2225980.1"/>
    </source>
</evidence>
<dbReference type="PANTHER" id="PTHR10194:SF148">
    <property type="entry name" value="GTPASE-ACTIVATING PROTEIN"/>
    <property type="match status" value="1"/>
</dbReference>
<dbReference type="Pfam" id="PF00779">
    <property type="entry name" value="BTK"/>
    <property type="match status" value="1"/>
</dbReference>
<feature type="domain" description="C2" evidence="8">
    <location>
        <begin position="386"/>
        <end position="537"/>
    </location>
</feature>
<dbReference type="SMART" id="SM00107">
    <property type="entry name" value="BTK"/>
    <property type="match status" value="1"/>
</dbReference>
<dbReference type="GO" id="GO:0005096">
    <property type="term" value="F:GTPase activator activity"/>
    <property type="evidence" value="ECO:0007669"/>
    <property type="project" value="UniProtKB-KW"/>
</dbReference>
<dbReference type="InterPro" id="IPR001849">
    <property type="entry name" value="PH_domain"/>
</dbReference>
<dbReference type="SMART" id="SM00233">
    <property type="entry name" value="PH"/>
    <property type="match status" value="1"/>
</dbReference>
<dbReference type="AlphaFoldDB" id="A0A8S3T5W8"/>
<dbReference type="PROSITE" id="PS51113">
    <property type="entry name" value="ZF_BTK"/>
    <property type="match status" value="1"/>
</dbReference>
<evidence type="ECO:0000259" key="9">
    <source>
        <dbReference type="PROSITE" id="PS50018"/>
    </source>
</evidence>
<accession>A0A8S3T5W8</accession>
<feature type="domain" description="PH" evidence="7">
    <location>
        <begin position="852"/>
        <end position="954"/>
    </location>
</feature>
<feature type="domain" description="C2" evidence="8">
    <location>
        <begin position="259"/>
        <end position="375"/>
    </location>
</feature>
<dbReference type="EMBL" id="CAJPWZ010001865">
    <property type="protein sequence ID" value="CAG2225980.1"/>
    <property type="molecule type" value="Genomic_DNA"/>
</dbReference>
<dbReference type="SUPFAM" id="SSF48350">
    <property type="entry name" value="GTPase activation domain, GAP"/>
    <property type="match status" value="1"/>
</dbReference>
<dbReference type="SUPFAM" id="SSF49562">
    <property type="entry name" value="C2 domain (Calcium/lipid-binding domain, CaLB)"/>
    <property type="match status" value="2"/>
</dbReference>
<dbReference type="SMART" id="SM00239">
    <property type="entry name" value="C2"/>
    <property type="match status" value="2"/>
</dbReference>
<organism evidence="10 11">
    <name type="scientific">Mytilus edulis</name>
    <name type="common">Blue mussel</name>
    <dbReference type="NCBI Taxonomy" id="6550"/>
    <lineage>
        <taxon>Eukaryota</taxon>
        <taxon>Metazoa</taxon>
        <taxon>Spiralia</taxon>
        <taxon>Lophotrochozoa</taxon>
        <taxon>Mollusca</taxon>
        <taxon>Bivalvia</taxon>
        <taxon>Autobranchia</taxon>
        <taxon>Pteriomorphia</taxon>
        <taxon>Mytilida</taxon>
        <taxon>Mytiloidea</taxon>
        <taxon>Mytilidae</taxon>
        <taxon>Mytilinae</taxon>
        <taxon>Mytilus</taxon>
    </lineage>
</organism>